<sequence>MISIRINQDYEWYDDLTDSSLKDKALKQKAIYEKSWADAIQSVINFYAWLKRSFRNFHELDYELLVKLEECWWKINDHEYSPFTNWRDHIRGPYINVNTTYDCYLKGRNGRACNDCDIQEKEEQHKEGRCDPAQEPPVYNIRRFEMIKYLFGQEEEYDAVKEYEYDDLSRTNEDTCHIYQEIFRNMDEE</sequence>
<name>A0ABQ4YCH5_9ASTR</name>
<accession>A0ABQ4YCH5</accession>
<proteinExistence type="predicted"/>
<comment type="caution">
    <text evidence="1">The sequence shown here is derived from an EMBL/GenBank/DDBJ whole genome shotgun (WGS) entry which is preliminary data.</text>
</comment>
<evidence type="ECO:0000313" key="2">
    <source>
        <dbReference type="Proteomes" id="UP001151760"/>
    </source>
</evidence>
<protein>
    <submittedName>
        <fullName evidence="1">Uncharacterized protein</fullName>
    </submittedName>
</protein>
<organism evidence="1 2">
    <name type="scientific">Tanacetum coccineum</name>
    <dbReference type="NCBI Taxonomy" id="301880"/>
    <lineage>
        <taxon>Eukaryota</taxon>
        <taxon>Viridiplantae</taxon>
        <taxon>Streptophyta</taxon>
        <taxon>Embryophyta</taxon>
        <taxon>Tracheophyta</taxon>
        <taxon>Spermatophyta</taxon>
        <taxon>Magnoliopsida</taxon>
        <taxon>eudicotyledons</taxon>
        <taxon>Gunneridae</taxon>
        <taxon>Pentapetalae</taxon>
        <taxon>asterids</taxon>
        <taxon>campanulids</taxon>
        <taxon>Asterales</taxon>
        <taxon>Asteraceae</taxon>
        <taxon>Asteroideae</taxon>
        <taxon>Anthemideae</taxon>
        <taxon>Anthemidinae</taxon>
        <taxon>Tanacetum</taxon>
    </lineage>
</organism>
<gene>
    <name evidence="1" type="ORF">Tco_0724982</name>
</gene>
<dbReference type="EMBL" id="BQNB010010279">
    <property type="protein sequence ID" value="GJS75101.1"/>
    <property type="molecule type" value="Genomic_DNA"/>
</dbReference>
<dbReference type="Proteomes" id="UP001151760">
    <property type="component" value="Unassembled WGS sequence"/>
</dbReference>
<evidence type="ECO:0000313" key="1">
    <source>
        <dbReference type="EMBL" id="GJS75101.1"/>
    </source>
</evidence>
<reference evidence="1" key="1">
    <citation type="journal article" date="2022" name="Int. J. Mol. Sci.">
        <title>Draft Genome of Tanacetum Coccineum: Genomic Comparison of Closely Related Tanacetum-Family Plants.</title>
        <authorList>
            <person name="Yamashiro T."/>
            <person name="Shiraishi A."/>
            <person name="Nakayama K."/>
            <person name="Satake H."/>
        </authorList>
    </citation>
    <scope>NUCLEOTIDE SEQUENCE</scope>
</reference>
<reference evidence="1" key="2">
    <citation type="submission" date="2022-01" db="EMBL/GenBank/DDBJ databases">
        <authorList>
            <person name="Yamashiro T."/>
            <person name="Shiraishi A."/>
            <person name="Satake H."/>
            <person name="Nakayama K."/>
        </authorList>
    </citation>
    <scope>NUCLEOTIDE SEQUENCE</scope>
</reference>
<keyword evidence="2" id="KW-1185">Reference proteome</keyword>